<dbReference type="EMBL" id="JAVXZY010000014">
    <property type="protein sequence ID" value="MDT9002274.1"/>
    <property type="molecule type" value="Genomic_DNA"/>
</dbReference>
<accession>A0ABU3PI71</accession>
<keyword evidence="1" id="KW-0472">Membrane</keyword>
<gene>
    <name evidence="2" type="ORF">RQP53_23540</name>
</gene>
<keyword evidence="3" id="KW-1185">Reference proteome</keyword>
<comment type="caution">
    <text evidence="2">The sequence shown here is derived from an EMBL/GenBank/DDBJ whole genome shotgun (WGS) entry which is preliminary data.</text>
</comment>
<dbReference type="Proteomes" id="UP001246372">
    <property type="component" value="Unassembled WGS sequence"/>
</dbReference>
<reference evidence="2" key="1">
    <citation type="submission" date="2023-09" db="EMBL/GenBank/DDBJ databases">
        <title>Paucibacter sp. APW11 Genome sequencing and assembly.</title>
        <authorList>
            <person name="Kim I."/>
        </authorList>
    </citation>
    <scope>NUCLEOTIDE SEQUENCE</scope>
    <source>
        <strain evidence="2">APW11</strain>
    </source>
</reference>
<evidence type="ECO:0000313" key="3">
    <source>
        <dbReference type="Proteomes" id="UP001246372"/>
    </source>
</evidence>
<protein>
    <submittedName>
        <fullName evidence="2">Uncharacterized protein</fullName>
    </submittedName>
</protein>
<evidence type="ECO:0000256" key="1">
    <source>
        <dbReference type="SAM" id="Phobius"/>
    </source>
</evidence>
<keyword evidence="1" id="KW-1133">Transmembrane helix</keyword>
<name>A0ABU3PI71_9BURK</name>
<dbReference type="RefSeq" id="WP_315653171.1">
    <property type="nucleotide sequence ID" value="NZ_JAVXZY010000014.1"/>
</dbReference>
<evidence type="ECO:0000313" key="2">
    <source>
        <dbReference type="EMBL" id="MDT9002274.1"/>
    </source>
</evidence>
<feature type="transmembrane region" description="Helical" evidence="1">
    <location>
        <begin position="16"/>
        <end position="35"/>
    </location>
</feature>
<sequence>MSEASKPEASEGGARVLAWLAALNPLLLLLVGYWLNHGIDKARLGIERQKAEIEALKAAADTSSVYTKTQVDKVKVIGDFLNDLTGKDETRRSVAMEAINIVLPPNEARRILNAVQQSGGDGNANAKAAKSLLERDRQRLLSDMFADDKARRSSALHTLSQGWADDEATIAALIDRVMLDVQARDQGGWAEPATPIAQQQRASIYNTAKFLSLASIVDPGLREKALKFAEQAARNSADSAALAEVIKQRYR</sequence>
<proteinExistence type="predicted"/>
<keyword evidence="1" id="KW-0812">Transmembrane</keyword>
<organism evidence="2 3">
    <name type="scientific">Roseateles aquae</name>
    <dbReference type="NCBI Taxonomy" id="3077235"/>
    <lineage>
        <taxon>Bacteria</taxon>
        <taxon>Pseudomonadati</taxon>
        <taxon>Pseudomonadota</taxon>
        <taxon>Betaproteobacteria</taxon>
        <taxon>Burkholderiales</taxon>
        <taxon>Sphaerotilaceae</taxon>
        <taxon>Roseateles</taxon>
    </lineage>
</organism>